<sequence length="100" mass="10251">MVGPKVFQHSIVETITLSPSACLMGILVLFVTPGGGDGHQGAPRPGTPIKSLKMPGWSSHSSLPQMGAVRENTGQPSRASPPPAAQDIEVKSGPQAPCSP</sequence>
<dbReference type="EMBL" id="JAHHUM010001242">
    <property type="protein sequence ID" value="KAK5613194.1"/>
    <property type="molecule type" value="Genomic_DNA"/>
</dbReference>
<proteinExistence type="predicted"/>
<organism evidence="2 3">
    <name type="scientific">Crenichthys baileyi</name>
    <name type="common">White River springfish</name>
    <dbReference type="NCBI Taxonomy" id="28760"/>
    <lineage>
        <taxon>Eukaryota</taxon>
        <taxon>Metazoa</taxon>
        <taxon>Chordata</taxon>
        <taxon>Craniata</taxon>
        <taxon>Vertebrata</taxon>
        <taxon>Euteleostomi</taxon>
        <taxon>Actinopterygii</taxon>
        <taxon>Neopterygii</taxon>
        <taxon>Teleostei</taxon>
        <taxon>Neoteleostei</taxon>
        <taxon>Acanthomorphata</taxon>
        <taxon>Ovalentaria</taxon>
        <taxon>Atherinomorphae</taxon>
        <taxon>Cyprinodontiformes</taxon>
        <taxon>Goodeidae</taxon>
        <taxon>Crenichthys</taxon>
    </lineage>
</organism>
<evidence type="ECO:0000256" key="1">
    <source>
        <dbReference type="SAM" id="MobiDB-lite"/>
    </source>
</evidence>
<feature type="region of interest" description="Disordered" evidence="1">
    <location>
        <begin position="33"/>
        <end position="100"/>
    </location>
</feature>
<reference evidence="2 3" key="1">
    <citation type="submission" date="2021-06" db="EMBL/GenBank/DDBJ databases">
        <authorList>
            <person name="Palmer J.M."/>
        </authorList>
    </citation>
    <scope>NUCLEOTIDE SEQUENCE [LARGE SCALE GENOMIC DNA]</scope>
    <source>
        <strain evidence="2 3">MEX-2019</strain>
        <tissue evidence="2">Muscle</tissue>
    </source>
</reference>
<name>A0AAV9RWK2_9TELE</name>
<gene>
    <name evidence="2" type="ORF">CRENBAI_026594</name>
</gene>
<protein>
    <submittedName>
        <fullName evidence="2">Uncharacterized protein</fullName>
    </submittedName>
</protein>
<comment type="caution">
    <text evidence="2">The sequence shown here is derived from an EMBL/GenBank/DDBJ whole genome shotgun (WGS) entry which is preliminary data.</text>
</comment>
<dbReference type="Proteomes" id="UP001311232">
    <property type="component" value="Unassembled WGS sequence"/>
</dbReference>
<keyword evidence="3" id="KW-1185">Reference proteome</keyword>
<accession>A0AAV9RWK2</accession>
<evidence type="ECO:0000313" key="2">
    <source>
        <dbReference type="EMBL" id="KAK5613194.1"/>
    </source>
</evidence>
<evidence type="ECO:0000313" key="3">
    <source>
        <dbReference type="Proteomes" id="UP001311232"/>
    </source>
</evidence>
<dbReference type="AlphaFoldDB" id="A0AAV9RWK2"/>